<organism evidence="1 2">
    <name type="scientific">Haemophilus parainfluenzae ATCC 33392</name>
    <dbReference type="NCBI Taxonomy" id="888828"/>
    <lineage>
        <taxon>Bacteria</taxon>
        <taxon>Pseudomonadati</taxon>
        <taxon>Pseudomonadota</taxon>
        <taxon>Gammaproteobacteria</taxon>
        <taxon>Pasteurellales</taxon>
        <taxon>Pasteurellaceae</taxon>
        <taxon>Haemophilus</taxon>
    </lineage>
</organism>
<protein>
    <submittedName>
        <fullName evidence="1">Uncharacterized protein</fullName>
    </submittedName>
</protein>
<dbReference type="Proteomes" id="UP001242781">
    <property type="component" value="Chromosome"/>
</dbReference>
<accession>A0ABD7ZKL4</accession>
<evidence type="ECO:0000313" key="2">
    <source>
        <dbReference type="Proteomes" id="UP001242781"/>
    </source>
</evidence>
<reference evidence="1 2" key="1">
    <citation type="submission" date="2023-08" db="EMBL/GenBank/DDBJ databases">
        <title>Haemophilus_parainfluenzae_DSM 8978_complete_genome_hifiasm_Zymo_Research_D6332.</title>
        <authorList>
            <person name="Damerum A."/>
        </authorList>
    </citation>
    <scope>NUCLEOTIDE SEQUENCE [LARGE SCALE GENOMIC DNA]</scope>
    <source>
        <strain evidence="1 2">DSM 8978</strain>
    </source>
</reference>
<proteinExistence type="predicted"/>
<dbReference type="RefSeq" id="WP_005696702.1">
    <property type="nucleotide sequence ID" value="NZ_AFQS01000012.1"/>
</dbReference>
<gene>
    <name evidence="1" type="ORF">RDV53_01495</name>
</gene>
<dbReference type="GeneID" id="93298173"/>
<name>A0ABD7ZKL4_HAEPA</name>
<dbReference type="EMBL" id="CP133470">
    <property type="protein sequence ID" value="WMS24057.1"/>
    <property type="molecule type" value="Genomic_DNA"/>
</dbReference>
<sequence>MAKTAVHLSDNTWQYITDRTPQGEQKGLSAHINNAFEQLAHLAHAEKPELSKTEWVELYNVYAAGSDLTRLVMPFDLADDFRTHYGTLPQDLTALYDKLNGMTQAQQFSVLDAVRVYWASGEDGD</sequence>
<evidence type="ECO:0000313" key="1">
    <source>
        <dbReference type="EMBL" id="WMS24057.1"/>
    </source>
</evidence>
<dbReference type="AlphaFoldDB" id="A0ABD7ZKL4"/>